<dbReference type="EMBL" id="BJWL01000001">
    <property type="protein sequence ID" value="GFY81092.1"/>
    <property type="molecule type" value="Genomic_DNA"/>
</dbReference>
<sequence>MNFMGGLEFTNLTYTVIRKREIDGNWVNQEVDLLHRITGYAPKGSITTVMGPSGAGKSTFLDGLAGCIASGSLKGRSSRKRNTYIGDEGTRGVSGGEHRRVSIGVDIIHGPPLLYFDEPTSVILTIHQPSSRIQMLLDHLIILARGQLMYQGSPKDVALHVGRMGRKVLKGENSIEFLIDVIQEYDQSELGVEPLAEFALMGMKPPPLADDEMSIMTVLPSLIPSLHTRYKEKGPAHDKGSLVNRLHLQNKDYDHSVRSPWNTSRSWSANQSGLMQTRGFTPSRQQSDHQTEISLSSSPGYYAYSKEFLTGTPTPHSSDYTVNEGDYTTPNVAPTKVRYHLSPKFVNSFFSEIWILMRRNYKNIHRTPELFLSMLMVLTIMGFMMATMFMNPKRNLQGITNRLSFFVFTVCLFFFSSNDAVPAFIQERFIFVHETSHNSYRASSYTIAGLITYLPFLALQAGVYAGIVWFALKLRGSFLYS</sequence>
<feature type="transmembrane region" description="Helical" evidence="6">
    <location>
        <begin position="370"/>
        <end position="391"/>
    </location>
</feature>
<feature type="transmembrane region" description="Helical" evidence="6">
    <location>
        <begin position="445"/>
        <end position="472"/>
    </location>
</feature>
<keyword evidence="3 6" id="KW-0812">Transmembrane</keyword>
<dbReference type="InterPro" id="IPR003593">
    <property type="entry name" value="AAA+_ATPase"/>
</dbReference>
<proteinExistence type="predicted"/>
<evidence type="ECO:0000256" key="1">
    <source>
        <dbReference type="ARBA" id="ARBA00004141"/>
    </source>
</evidence>
<keyword evidence="9" id="KW-1185">Reference proteome</keyword>
<dbReference type="PANTHER" id="PTHR48041:SF20">
    <property type="entry name" value="ABC TRANSPORTER G FAMILY MEMBER STR2"/>
    <property type="match status" value="1"/>
</dbReference>
<gene>
    <name evidence="8" type="ORF">Acr_01g0009010</name>
</gene>
<dbReference type="Proteomes" id="UP000585474">
    <property type="component" value="Unassembled WGS sequence"/>
</dbReference>
<dbReference type="InterPro" id="IPR050352">
    <property type="entry name" value="ABCG_transporters"/>
</dbReference>
<comment type="caution">
    <text evidence="8">The sequence shown here is derived from an EMBL/GenBank/DDBJ whole genome shotgun (WGS) entry which is preliminary data.</text>
</comment>
<evidence type="ECO:0000256" key="4">
    <source>
        <dbReference type="ARBA" id="ARBA00022989"/>
    </source>
</evidence>
<evidence type="ECO:0000256" key="2">
    <source>
        <dbReference type="ARBA" id="ARBA00022448"/>
    </source>
</evidence>
<keyword evidence="2" id="KW-0813">Transport</keyword>
<reference evidence="8 9" key="1">
    <citation type="submission" date="2019-07" db="EMBL/GenBank/DDBJ databases">
        <title>De Novo Assembly of kiwifruit Actinidia rufa.</title>
        <authorList>
            <person name="Sugita-Konishi S."/>
            <person name="Sato K."/>
            <person name="Mori E."/>
            <person name="Abe Y."/>
            <person name="Kisaki G."/>
            <person name="Hamano K."/>
            <person name="Suezawa K."/>
            <person name="Otani M."/>
            <person name="Fukuda T."/>
            <person name="Manabe T."/>
            <person name="Gomi K."/>
            <person name="Tabuchi M."/>
            <person name="Akimitsu K."/>
            <person name="Kataoka I."/>
        </authorList>
    </citation>
    <scope>NUCLEOTIDE SEQUENCE [LARGE SCALE GENOMIC DNA]</scope>
    <source>
        <strain evidence="9">cv. Fuchu</strain>
    </source>
</reference>
<evidence type="ECO:0000313" key="9">
    <source>
        <dbReference type="Proteomes" id="UP000585474"/>
    </source>
</evidence>
<dbReference type="SUPFAM" id="SSF52540">
    <property type="entry name" value="P-loop containing nucleoside triphosphate hydrolases"/>
    <property type="match status" value="1"/>
</dbReference>
<keyword evidence="5 6" id="KW-0472">Membrane</keyword>
<dbReference type="OrthoDB" id="66620at2759"/>
<evidence type="ECO:0000313" key="8">
    <source>
        <dbReference type="EMBL" id="GFY81092.1"/>
    </source>
</evidence>
<dbReference type="Pfam" id="PF01061">
    <property type="entry name" value="ABC2_membrane"/>
    <property type="match status" value="1"/>
</dbReference>
<evidence type="ECO:0000259" key="7">
    <source>
        <dbReference type="SMART" id="SM00382"/>
    </source>
</evidence>
<protein>
    <recommendedName>
        <fullName evidence="7">AAA+ ATPase domain-containing protein</fullName>
    </recommendedName>
</protein>
<evidence type="ECO:0000256" key="6">
    <source>
        <dbReference type="SAM" id="Phobius"/>
    </source>
</evidence>
<dbReference type="InterPro" id="IPR013525">
    <property type="entry name" value="ABC2_TM"/>
</dbReference>
<dbReference type="SMART" id="SM00382">
    <property type="entry name" value="AAA"/>
    <property type="match status" value="1"/>
</dbReference>
<name>A0A7J0E492_9ERIC</name>
<evidence type="ECO:0000256" key="5">
    <source>
        <dbReference type="ARBA" id="ARBA00023136"/>
    </source>
</evidence>
<comment type="subcellular location">
    <subcellularLocation>
        <location evidence="1">Membrane</location>
        <topology evidence="1">Multi-pass membrane protein</topology>
    </subcellularLocation>
</comment>
<organism evidence="8 9">
    <name type="scientific">Actinidia rufa</name>
    <dbReference type="NCBI Taxonomy" id="165716"/>
    <lineage>
        <taxon>Eukaryota</taxon>
        <taxon>Viridiplantae</taxon>
        <taxon>Streptophyta</taxon>
        <taxon>Embryophyta</taxon>
        <taxon>Tracheophyta</taxon>
        <taxon>Spermatophyta</taxon>
        <taxon>Magnoliopsida</taxon>
        <taxon>eudicotyledons</taxon>
        <taxon>Gunneridae</taxon>
        <taxon>Pentapetalae</taxon>
        <taxon>asterids</taxon>
        <taxon>Ericales</taxon>
        <taxon>Actinidiaceae</taxon>
        <taxon>Actinidia</taxon>
    </lineage>
</organism>
<dbReference type="Gene3D" id="3.40.50.300">
    <property type="entry name" value="P-loop containing nucleotide triphosphate hydrolases"/>
    <property type="match status" value="2"/>
</dbReference>
<feature type="transmembrane region" description="Helical" evidence="6">
    <location>
        <begin position="403"/>
        <end position="425"/>
    </location>
</feature>
<dbReference type="InterPro" id="IPR027417">
    <property type="entry name" value="P-loop_NTPase"/>
</dbReference>
<dbReference type="GO" id="GO:0016020">
    <property type="term" value="C:membrane"/>
    <property type="evidence" value="ECO:0007669"/>
    <property type="project" value="UniProtKB-SubCell"/>
</dbReference>
<feature type="domain" description="AAA+ ATPase" evidence="7">
    <location>
        <begin position="43"/>
        <end position="155"/>
    </location>
</feature>
<evidence type="ECO:0000256" key="3">
    <source>
        <dbReference type="ARBA" id="ARBA00022692"/>
    </source>
</evidence>
<dbReference type="GO" id="GO:0140359">
    <property type="term" value="F:ABC-type transporter activity"/>
    <property type="evidence" value="ECO:0007669"/>
    <property type="project" value="InterPro"/>
</dbReference>
<accession>A0A7J0E492</accession>
<dbReference type="PANTHER" id="PTHR48041">
    <property type="entry name" value="ABC TRANSPORTER G FAMILY MEMBER 28"/>
    <property type="match status" value="1"/>
</dbReference>
<keyword evidence="4 6" id="KW-1133">Transmembrane helix</keyword>
<dbReference type="AlphaFoldDB" id="A0A7J0E492"/>